<dbReference type="Proteomes" id="UP000749559">
    <property type="component" value="Unassembled WGS sequence"/>
</dbReference>
<organism evidence="1 2">
    <name type="scientific">Owenia fusiformis</name>
    <name type="common">Polychaete worm</name>
    <dbReference type="NCBI Taxonomy" id="6347"/>
    <lineage>
        <taxon>Eukaryota</taxon>
        <taxon>Metazoa</taxon>
        <taxon>Spiralia</taxon>
        <taxon>Lophotrochozoa</taxon>
        <taxon>Annelida</taxon>
        <taxon>Polychaeta</taxon>
        <taxon>Sedentaria</taxon>
        <taxon>Canalipalpata</taxon>
        <taxon>Sabellida</taxon>
        <taxon>Oweniida</taxon>
        <taxon>Oweniidae</taxon>
        <taxon>Owenia</taxon>
    </lineage>
</organism>
<evidence type="ECO:0000313" key="1">
    <source>
        <dbReference type="EMBL" id="CAH1797637.1"/>
    </source>
</evidence>
<comment type="caution">
    <text evidence="1">The sequence shown here is derived from an EMBL/GenBank/DDBJ whole genome shotgun (WGS) entry which is preliminary data.</text>
</comment>
<dbReference type="EMBL" id="CAIIXF020000010">
    <property type="protein sequence ID" value="CAH1797637.1"/>
    <property type="molecule type" value="Genomic_DNA"/>
</dbReference>
<name>A0A8S4PWN1_OWEFU</name>
<evidence type="ECO:0000313" key="2">
    <source>
        <dbReference type="Proteomes" id="UP000749559"/>
    </source>
</evidence>
<reference evidence="1" key="1">
    <citation type="submission" date="2022-03" db="EMBL/GenBank/DDBJ databases">
        <authorList>
            <person name="Martin C."/>
        </authorList>
    </citation>
    <scope>NUCLEOTIDE SEQUENCE</scope>
</reference>
<dbReference type="AlphaFoldDB" id="A0A8S4PWN1"/>
<accession>A0A8S4PWN1</accession>
<gene>
    <name evidence="1" type="ORF">OFUS_LOCUS21882</name>
</gene>
<sequence>MCPGHDQDTSCSITMVNDMIYPYLEILRLRPHAFGLQFDYRYYKVEKPHTLHKKITRKYHLEYSWFQRKGKVHPSFPGLEKSLWNMRICIVFPGNNCIFNQMKSYSKCCSKPSNPIK</sequence>
<protein>
    <submittedName>
        <fullName evidence="1">Uncharacterized protein</fullName>
    </submittedName>
</protein>
<proteinExistence type="predicted"/>
<keyword evidence="2" id="KW-1185">Reference proteome</keyword>